<dbReference type="AlphaFoldDB" id="S4P6M2"/>
<sequence>MRSGTSMRPIQKEIRKQATSYAFTQKYILHTNIKNQILQRKIKVANARLELNIEHTKDNLIRFEKIF</sequence>
<evidence type="ECO:0000313" key="1">
    <source>
        <dbReference type="EMBL" id="JAA84483.1"/>
    </source>
</evidence>
<protein>
    <submittedName>
        <fullName evidence="1">Uncharacterized protein</fullName>
    </submittedName>
</protein>
<proteinExistence type="predicted"/>
<dbReference type="EMBL" id="GAIX01008077">
    <property type="protein sequence ID" value="JAA84483.1"/>
    <property type="molecule type" value="Transcribed_RNA"/>
</dbReference>
<organism evidence="1">
    <name type="scientific">Pararge aegeria</name>
    <name type="common">speckled wood butterfly</name>
    <dbReference type="NCBI Taxonomy" id="116150"/>
    <lineage>
        <taxon>Eukaryota</taxon>
        <taxon>Metazoa</taxon>
        <taxon>Ecdysozoa</taxon>
        <taxon>Arthropoda</taxon>
        <taxon>Hexapoda</taxon>
        <taxon>Insecta</taxon>
        <taxon>Pterygota</taxon>
        <taxon>Neoptera</taxon>
        <taxon>Endopterygota</taxon>
        <taxon>Lepidoptera</taxon>
        <taxon>Glossata</taxon>
        <taxon>Ditrysia</taxon>
        <taxon>Papilionoidea</taxon>
        <taxon>Nymphalidae</taxon>
        <taxon>Satyrinae</taxon>
        <taxon>Satyrini</taxon>
        <taxon>Parargina</taxon>
        <taxon>Pararge</taxon>
    </lineage>
</organism>
<accession>S4P6M2</accession>
<reference evidence="1" key="1">
    <citation type="journal article" date="2013" name="BMC Genomics">
        <title>Unscrambling butterfly oogenesis.</title>
        <authorList>
            <person name="Carter J.M."/>
            <person name="Baker S.C."/>
            <person name="Pink R."/>
            <person name="Carter D.R."/>
            <person name="Collins A."/>
            <person name="Tomlin J."/>
            <person name="Gibbs M."/>
            <person name="Breuker C.J."/>
        </authorList>
    </citation>
    <scope>NUCLEOTIDE SEQUENCE</scope>
    <source>
        <tissue evidence="1">Ovary</tissue>
    </source>
</reference>
<name>S4P6M2_9NEOP</name>
<reference evidence="1" key="2">
    <citation type="submission" date="2013-05" db="EMBL/GenBank/DDBJ databases">
        <authorList>
            <person name="Carter J.-M."/>
            <person name="Baker S.C."/>
            <person name="Pink R."/>
            <person name="Carter D.R.F."/>
            <person name="Collins A."/>
            <person name="Tomlin J."/>
            <person name="Gibbs M."/>
            <person name="Breuker C.J."/>
        </authorList>
    </citation>
    <scope>NUCLEOTIDE SEQUENCE</scope>
    <source>
        <tissue evidence="1">Ovary</tissue>
    </source>
</reference>